<organism evidence="1 2">
    <name type="scientific">Ixodes persulcatus</name>
    <name type="common">Taiga tick</name>
    <dbReference type="NCBI Taxonomy" id="34615"/>
    <lineage>
        <taxon>Eukaryota</taxon>
        <taxon>Metazoa</taxon>
        <taxon>Ecdysozoa</taxon>
        <taxon>Arthropoda</taxon>
        <taxon>Chelicerata</taxon>
        <taxon>Arachnida</taxon>
        <taxon>Acari</taxon>
        <taxon>Parasitiformes</taxon>
        <taxon>Ixodida</taxon>
        <taxon>Ixodoidea</taxon>
        <taxon>Ixodidae</taxon>
        <taxon>Ixodinae</taxon>
        <taxon>Ixodes</taxon>
    </lineage>
</organism>
<gene>
    <name evidence="1" type="ORF">HPB47_023253</name>
</gene>
<dbReference type="EMBL" id="JABSTQ010009377">
    <property type="protein sequence ID" value="KAG0429825.1"/>
    <property type="molecule type" value="Genomic_DNA"/>
</dbReference>
<reference evidence="1 2" key="1">
    <citation type="journal article" date="2020" name="Cell">
        <title>Large-Scale Comparative Analyses of Tick Genomes Elucidate Their Genetic Diversity and Vector Capacities.</title>
        <authorList>
            <consortium name="Tick Genome and Microbiome Consortium (TIGMIC)"/>
            <person name="Jia N."/>
            <person name="Wang J."/>
            <person name="Shi W."/>
            <person name="Du L."/>
            <person name="Sun Y."/>
            <person name="Zhan W."/>
            <person name="Jiang J.F."/>
            <person name="Wang Q."/>
            <person name="Zhang B."/>
            <person name="Ji P."/>
            <person name="Bell-Sakyi L."/>
            <person name="Cui X.M."/>
            <person name="Yuan T.T."/>
            <person name="Jiang B.G."/>
            <person name="Yang W.F."/>
            <person name="Lam T.T."/>
            <person name="Chang Q.C."/>
            <person name="Ding S.J."/>
            <person name="Wang X.J."/>
            <person name="Zhu J.G."/>
            <person name="Ruan X.D."/>
            <person name="Zhao L."/>
            <person name="Wei J.T."/>
            <person name="Ye R.Z."/>
            <person name="Que T.C."/>
            <person name="Du C.H."/>
            <person name="Zhou Y.H."/>
            <person name="Cheng J.X."/>
            <person name="Dai P.F."/>
            <person name="Guo W.B."/>
            <person name="Han X.H."/>
            <person name="Huang E.J."/>
            <person name="Li L.F."/>
            <person name="Wei W."/>
            <person name="Gao Y.C."/>
            <person name="Liu J.Z."/>
            <person name="Shao H.Z."/>
            <person name="Wang X."/>
            <person name="Wang C.C."/>
            <person name="Yang T.C."/>
            <person name="Huo Q.B."/>
            <person name="Li W."/>
            <person name="Chen H.Y."/>
            <person name="Chen S.E."/>
            <person name="Zhou L.G."/>
            <person name="Ni X.B."/>
            <person name="Tian J.H."/>
            <person name="Sheng Y."/>
            <person name="Liu T."/>
            <person name="Pan Y.S."/>
            <person name="Xia L.Y."/>
            <person name="Li J."/>
            <person name="Zhao F."/>
            <person name="Cao W.C."/>
        </authorList>
    </citation>
    <scope>NUCLEOTIDE SEQUENCE [LARGE SCALE GENOMIC DNA]</scope>
    <source>
        <strain evidence="1">Iper-2018</strain>
    </source>
</reference>
<comment type="caution">
    <text evidence="1">The sequence shown here is derived from an EMBL/GenBank/DDBJ whole genome shotgun (WGS) entry which is preliminary data.</text>
</comment>
<proteinExistence type="predicted"/>
<dbReference type="Proteomes" id="UP000805193">
    <property type="component" value="Unassembled WGS sequence"/>
</dbReference>
<evidence type="ECO:0000313" key="2">
    <source>
        <dbReference type="Proteomes" id="UP000805193"/>
    </source>
</evidence>
<name>A0AC60Q845_IXOPE</name>
<accession>A0AC60Q845</accession>
<protein>
    <submittedName>
        <fullName evidence="1">Uncharacterized protein</fullName>
    </submittedName>
</protein>
<sequence>MFTTRTQARALEHWNKHVIAVCSTNYKTTASVSVENIDEAEEAAVALALTIATSRTKQATITSDSRTAISNFGDGKVGKAARKILQKKTPQTGSRFSLTWVPGHSGHSGNEEAHALVTRAQQIRATSCRATTDGDHCYGASPYDRGPRAYNDILRSIRMQRKFMGAPHKRLSRTQESTWRRLQLHNTLTPRMLSRIWPDLFSDKCEECGGVEGGWAHTYWMCPSNPILATLQSRLDDQDEDLPCGPPRKRLVVIVKAGQRRGTPTSSVACSKTDGGNANEKGIATNVIPAQSAAPQTEPRRQARIPRPANAFMLFAQEQRRKVAAQHPQENNKRVSTLLGQLWRDLPKDQMELYHQRANDVASEHRQRYPDYVYNPREARQRKAEERRAKQLALELKRSMSASVAERRRQQARVKASRAQPIVKRTKRAHAHPRPVGQADVATALAETPTLKARTILIFSRLR</sequence>
<evidence type="ECO:0000313" key="1">
    <source>
        <dbReference type="EMBL" id="KAG0429825.1"/>
    </source>
</evidence>
<keyword evidence="2" id="KW-1185">Reference proteome</keyword>